<dbReference type="EMBL" id="VFPQ01000001">
    <property type="protein sequence ID" value="TQM75242.1"/>
    <property type="molecule type" value="Genomic_DNA"/>
</dbReference>
<accession>A0A543IXE2</accession>
<reference evidence="2 3" key="1">
    <citation type="submission" date="2019-06" db="EMBL/GenBank/DDBJ databases">
        <title>Sequencing the genomes of 1000 actinobacteria strains.</title>
        <authorList>
            <person name="Klenk H.-P."/>
        </authorList>
    </citation>
    <scope>NUCLEOTIDE SEQUENCE [LARGE SCALE GENOMIC DNA]</scope>
    <source>
        <strain evidence="2 3">DSM 43186</strain>
    </source>
</reference>
<dbReference type="Proteomes" id="UP000319213">
    <property type="component" value="Unassembled WGS sequence"/>
</dbReference>
<comment type="caution">
    <text evidence="2">The sequence shown here is derived from an EMBL/GenBank/DDBJ whole genome shotgun (WGS) entry which is preliminary data.</text>
</comment>
<protein>
    <submittedName>
        <fullName evidence="2">Uncharacterized protein</fullName>
    </submittedName>
</protein>
<dbReference type="AlphaFoldDB" id="A0A543IXE2"/>
<keyword evidence="3" id="KW-1185">Reference proteome</keyword>
<organism evidence="2 3">
    <name type="scientific">Thermopolyspora flexuosa</name>
    <dbReference type="NCBI Taxonomy" id="103836"/>
    <lineage>
        <taxon>Bacteria</taxon>
        <taxon>Bacillati</taxon>
        <taxon>Actinomycetota</taxon>
        <taxon>Actinomycetes</taxon>
        <taxon>Streptosporangiales</taxon>
        <taxon>Streptosporangiaceae</taxon>
        <taxon>Thermopolyspora</taxon>
    </lineage>
</organism>
<name>A0A543IXE2_9ACTN</name>
<gene>
    <name evidence="2" type="ORF">FHX40_1944</name>
</gene>
<evidence type="ECO:0000313" key="3">
    <source>
        <dbReference type="Proteomes" id="UP000319213"/>
    </source>
</evidence>
<evidence type="ECO:0000313" key="2">
    <source>
        <dbReference type="EMBL" id="TQM75242.1"/>
    </source>
</evidence>
<feature type="region of interest" description="Disordered" evidence="1">
    <location>
        <begin position="1"/>
        <end position="56"/>
    </location>
</feature>
<evidence type="ECO:0000256" key="1">
    <source>
        <dbReference type="SAM" id="MobiDB-lite"/>
    </source>
</evidence>
<proteinExistence type="predicted"/>
<sequence>MATIQGRRLPGAESSAARKATQLPWPVGQAARGGPALPYRTSGQESHWAVGQVSRR</sequence>